<protein>
    <submittedName>
        <fullName evidence="2">Competence protein</fullName>
    </submittedName>
</protein>
<dbReference type="AlphaFoldDB" id="A0A917XZL8"/>
<dbReference type="GO" id="GO:0030420">
    <property type="term" value="P:establishment of competence for transformation"/>
    <property type="evidence" value="ECO:0007669"/>
    <property type="project" value="InterPro"/>
</dbReference>
<proteinExistence type="predicted"/>
<keyword evidence="3" id="KW-1185">Reference proteome</keyword>
<feature type="region of interest" description="Disordered" evidence="1">
    <location>
        <begin position="164"/>
        <end position="183"/>
    </location>
</feature>
<gene>
    <name evidence="2" type="ORF">GCM10007971_24570</name>
</gene>
<dbReference type="PIRSF" id="PIRSF011560">
    <property type="entry name" value="ComK"/>
    <property type="match status" value="1"/>
</dbReference>
<accession>A0A917XZL8</accession>
<name>A0A917XZL8_9BACI</name>
<comment type="caution">
    <text evidence="2">The sequence shown here is derived from an EMBL/GenBank/DDBJ whole genome shotgun (WGS) entry which is preliminary data.</text>
</comment>
<dbReference type="RefSeq" id="WP_188857781.1">
    <property type="nucleotide sequence ID" value="NZ_BMOS01000017.1"/>
</dbReference>
<dbReference type="EMBL" id="BMOS01000017">
    <property type="protein sequence ID" value="GGN60531.1"/>
    <property type="molecule type" value="Genomic_DNA"/>
</dbReference>
<organism evidence="2 3">
    <name type="scientific">Oceanobacillus indicireducens</name>
    <dbReference type="NCBI Taxonomy" id="1004261"/>
    <lineage>
        <taxon>Bacteria</taxon>
        <taxon>Bacillati</taxon>
        <taxon>Bacillota</taxon>
        <taxon>Bacilli</taxon>
        <taxon>Bacillales</taxon>
        <taxon>Bacillaceae</taxon>
        <taxon>Oceanobacillus</taxon>
    </lineage>
</organism>
<evidence type="ECO:0000313" key="2">
    <source>
        <dbReference type="EMBL" id="GGN60531.1"/>
    </source>
</evidence>
<evidence type="ECO:0000256" key="1">
    <source>
        <dbReference type="SAM" id="MobiDB-lite"/>
    </source>
</evidence>
<evidence type="ECO:0000313" key="3">
    <source>
        <dbReference type="Proteomes" id="UP000624041"/>
    </source>
</evidence>
<dbReference type="Pfam" id="PF06338">
    <property type="entry name" value="ComK"/>
    <property type="match status" value="1"/>
</dbReference>
<dbReference type="Proteomes" id="UP000624041">
    <property type="component" value="Unassembled WGS sequence"/>
</dbReference>
<reference evidence="2" key="1">
    <citation type="journal article" date="2014" name="Int. J. Syst. Evol. Microbiol.">
        <title>Complete genome sequence of Corynebacterium casei LMG S-19264T (=DSM 44701T), isolated from a smear-ripened cheese.</title>
        <authorList>
            <consortium name="US DOE Joint Genome Institute (JGI-PGF)"/>
            <person name="Walter F."/>
            <person name="Albersmeier A."/>
            <person name="Kalinowski J."/>
            <person name="Ruckert C."/>
        </authorList>
    </citation>
    <scope>NUCLEOTIDE SEQUENCE</scope>
    <source>
        <strain evidence="2">JCM 17251</strain>
    </source>
</reference>
<sequence length="183" mass="20395">MNAKIFTSSHEISPLTMAIIASRDKEGRLISYILDESAEYVSDKSPSKLIDEACMFFGSSLKGRQEGSRVISGFTHKVPVSIDPASGMYFLPTYSPTSPKCSWLSHSHVDDVIPLTEGDTEVLFINGKTITLDVSYGSLTNQVRRTAQFRYRLNSRLHHMGKGMIAETPNPFDAPNTFKNERD</sequence>
<dbReference type="InterPro" id="IPR010461">
    <property type="entry name" value="ComK"/>
</dbReference>
<reference evidence="2" key="2">
    <citation type="submission" date="2020-09" db="EMBL/GenBank/DDBJ databases">
        <authorList>
            <person name="Sun Q."/>
            <person name="Ohkuma M."/>
        </authorList>
    </citation>
    <scope>NUCLEOTIDE SEQUENCE</scope>
    <source>
        <strain evidence="2">JCM 17251</strain>
    </source>
</reference>